<dbReference type="Proteomes" id="UP000052015">
    <property type="component" value="Unassembled WGS sequence"/>
</dbReference>
<accession>A0A0R3JVF8</accession>
<dbReference type="STRING" id="908809.ABG79_01259"/>
<feature type="region of interest" description="Disordered" evidence="1">
    <location>
        <begin position="32"/>
        <end position="53"/>
    </location>
</feature>
<evidence type="ECO:0000256" key="1">
    <source>
        <dbReference type="SAM" id="MobiDB-lite"/>
    </source>
</evidence>
<protein>
    <submittedName>
        <fullName evidence="2">Uncharacterized protein</fullName>
    </submittedName>
</protein>
<keyword evidence="3" id="KW-1185">Reference proteome</keyword>
<evidence type="ECO:0000313" key="2">
    <source>
        <dbReference type="EMBL" id="KRQ87066.1"/>
    </source>
</evidence>
<name>A0A0R3JVF8_CALMK</name>
<sequence length="118" mass="13586">MPINPITLDKLEPLTIKQIETKIVDRIVHEAKNAESKQDNSKNEQNFSHERQQKAAEQFSAYLNRYNIKLEYKILKGRVKIKLKDEKGNVILDTEVGDVEKILNSLNNITGKIIDIRG</sequence>
<comment type="caution">
    <text evidence="2">The sequence shown here is derived from an EMBL/GenBank/DDBJ whole genome shotgun (WGS) entry which is preliminary data.</text>
</comment>
<dbReference type="AlphaFoldDB" id="A0A0R3JVF8"/>
<organism evidence="2 3">
    <name type="scientific">Caloramator mitchellensis</name>
    <dbReference type="NCBI Taxonomy" id="908809"/>
    <lineage>
        <taxon>Bacteria</taxon>
        <taxon>Bacillati</taxon>
        <taxon>Bacillota</taxon>
        <taxon>Clostridia</taxon>
        <taxon>Eubacteriales</taxon>
        <taxon>Clostridiaceae</taxon>
        <taxon>Caloramator</taxon>
    </lineage>
</organism>
<dbReference type="RefSeq" id="WP_057978231.1">
    <property type="nucleotide sequence ID" value="NZ_LKHP01000005.1"/>
</dbReference>
<reference evidence="2 3" key="1">
    <citation type="submission" date="2015-09" db="EMBL/GenBank/DDBJ databases">
        <title>Draft genome sequence of a Caloramator mitchellensis, a moderate thermophile from the Great Artesian Basin of Australia.</title>
        <authorList>
            <person name="Patel B.K."/>
        </authorList>
    </citation>
    <scope>NUCLEOTIDE SEQUENCE [LARGE SCALE GENOMIC DNA]</scope>
    <source>
        <strain evidence="2 3">VF08</strain>
    </source>
</reference>
<proteinExistence type="predicted"/>
<dbReference type="OrthoDB" id="1954520at2"/>
<dbReference type="EMBL" id="LKHP01000005">
    <property type="protein sequence ID" value="KRQ87066.1"/>
    <property type="molecule type" value="Genomic_DNA"/>
</dbReference>
<gene>
    <name evidence="2" type="ORF">ABG79_01259</name>
</gene>
<evidence type="ECO:0000313" key="3">
    <source>
        <dbReference type="Proteomes" id="UP000052015"/>
    </source>
</evidence>